<gene>
    <name evidence="2" type="ORF">D1614_19465</name>
</gene>
<sequence>MKNMFLKIALVIYLVATQISLYAQKDKEPVLEIAHFSDIHIRTEYNANERFVKTVQHLKKNFPQVDFVINTGDAIDNPNRSSQHLDSLWNLWDKVEAAIAPLELYSCIGNHDPFLRIQDKDSAYYGKNYTVKQLGIPARYYSFRKANWLFIALDGNNPDGIDTAQKEWLCNLLEENKSQSNVLLFLHEPIVSPGAAYDGGYLNNWTSMVDTLANYKEVKCVLSGHTHIYDEAFLKGVHYYNGGAVSGYWWEKGPKGDGSYRGSKPGYGILRLYKNGDSEYSFIQTQESNAAE</sequence>
<keyword evidence="3" id="KW-1185">Reference proteome</keyword>
<proteinExistence type="predicted"/>
<dbReference type="PANTHER" id="PTHR43143">
    <property type="entry name" value="METALLOPHOSPHOESTERASE, CALCINEURIN SUPERFAMILY"/>
    <property type="match status" value="1"/>
</dbReference>
<feature type="domain" description="Calcineurin-like phosphoesterase" evidence="1">
    <location>
        <begin position="33"/>
        <end position="229"/>
    </location>
</feature>
<dbReference type="Pfam" id="PF00149">
    <property type="entry name" value="Metallophos"/>
    <property type="match status" value="1"/>
</dbReference>
<dbReference type="PANTHER" id="PTHR43143:SF1">
    <property type="entry name" value="SERINE_THREONINE-PROTEIN PHOSPHATASE CPPED1"/>
    <property type="match status" value="1"/>
</dbReference>
<dbReference type="EMBL" id="QWGR01000015">
    <property type="protein sequence ID" value="RIJ46376.1"/>
    <property type="molecule type" value="Genomic_DNA"/>
</dbReference>
<dbReference type="AlphaFoldDB" id="A0A399SQP3"/>
<protein>
    <submittedName>
        <fullName evidence="2">Metallophosphoesterase</fullName>
    </submittedName>
</protein>
<comment type="caution">
    <text evidence="2">The sequence shown here is derived from an EMBL/GenBank/DDBJ whole genome shotgun (WGS) entry which is preliminary data.</text>
</comment>
<accession>A0A399SQP3</accession>
<reference evidence="2 3" key="1">
    <citation type="submission" date="2018-08" db="EMBL/GenBank/DDBJ databases">
        <title>Pallidiluteibacterium maritimus gen. nov., sp. nov., isolated from coastal sediment.</title>
        <authorList>
            <person name="Zhou L.Y."/>
        </authorList>
    </citation>
    <scope>NUCLEOTIDE SEQUENCE [LARGE SCALE GENOMIC DNA]</scope>
    <source>
        <strain evidence="2 3">XSD2</strain>
    </source>
</reference>
<dbReference type="InterPro" id="IPR051918">
    <property type="entry name" value="STPP_CPPED1"/>
</dbReference>
<dbReference type="Proteomes" id="UP000265926">
    <property type="component" value="Unassembled WGS sequence"/>
</dbReference>
<dbReference type="InterPro" id="IPR029052">
    <property type="entry name" value="Metallo-depent_PP-like"/>
</dbReference>
<evidence type="ECO:0000259" key="1">
    <source>
        <dbReference type="Pfam" id="PF00149"/>
    </source>
</evidence>
<name>A0A399SQP3_9BACT</name>
<dbReference type="GO" id="GO:0016787">
    <property type="term" value="F:hydrolase activity"/>
    <property type="evidence" value="ECO:0007669"/>
    <property type="project" value="InterPro"/>
</dbReference>
<dbReference type="RefSeq" id="WP_119439650.1">
    <property type="nucleotide sequence ID" value="NZ_QWGR01000015.1"/>
</dbReference>
<dbReference type="SUPFAM" id="SSF56300">
    <property type="entry name" value="Metallo-dependent phosphatases"/>
    <property type="match status" value="1"/>
</dbReference>
<evidence type="ECO:0000313" key="2">
    <source>
        <dbReference type="EMBL" id="RIJ46376.1"/>
    </source>
</evidence>
<dbReference type="InterPro" id="IPR004843">
    <property type="entry name" value="Calcineurin-like_PHP"/>
</dbReference>
<organism evidence="2 3">
    <name type="scientific">Maribellus luteus</name>
    <dbReference type="NCBI Taxonomy" id="2305463"/>
    <lineage>
        <taxon>Bacteria</taxon>
        <taxon>Pseudomonadati</taxon>
        <taxon>Bacteroidota</taxon>
        <taxon>Bacteroidia</taxon>
        <taxon>Marinilabiliales</taxon>
        <taxon>Prolixibacteraceae</taxon>
        <taxon>Maribellus</taxon>
    </lineage>
</organism>
<dbReference type="OrthoDB" id="1776264at2"/>
<dbReference type="Gene3D" id="3.60.21.10">
    <property type="match status" value="1"/>
</dbReference>
<evidence type="ECO:0000313" key="3">
    <source>
        <dbReference type="Proteomes" id="UP000265926"/>
    </source>
</evidence>